<sequence>MNQQILLIDELGNNLGIIDADQARYIAYGKGLDLVIVNPNSKPSTAKIIDKGKYQYEIQKKISKSKKNNSQVKEVRLSINMSEHDLKTKIKRAQEFIDNGDKVKLTIILRGRENIYRDRAKTQLEKIIENIEFGKLEDKILTMGNRIMATIVKK</sequence>
<evidence type="ECO:0000313" key="8">
    <source>
        <dbReference type="Proteomes" id="UP000315589"/>
    </source>
</evidence>
<dbReference type="GO" id="GO:0032790">
    <property type="term" value="P:ribosome disassembly"/>
    <property type="evidence" value="ECO:0007669"/>
    <property type="project" value="TreeGrafter"/>
</dbReference>
<dbReference type="Proteomes" id="UP000315589">
    <property type="component" value="Unassembled WGS sequence"/>
</dbReference>
<protein>
    <recommendedName>
        <fullName evidence="4">Translation initiation factor IF-3</fullName>
    </recommendedName>
</protein>
<dbReference type="InterPro" id="IPR036787">
    <property type="entry name" value="T_IF-3_N_sf"/>
</dbReference>
<dbReference type="Pfam" id="PF00707">
    <property type="entry name" value="IF3_C"/>
    <property type="match status" value="1"/>
</dbReference>
<dbReference type="Pfam" id="PF05198">
    <property type="entry name" value="IF3_N"/>
    <property type="match status" value="1"/>
</dbReference>
<dbReference type="EMBL" id="VMGI01000079">
    <property type="protein sequence ID" value="TSC92224.1"/>
    <property type="molecule type" value="Genomic_DNA"/>
</dbReference>
<evidence type="ECO:0000256" key="2">
    <source>
        <dbReference type="ARBA" id="ARBA00022540"/>
    </source>
</evidence>
<dbReference type="InterPro" id="IPR019815">
    <property type="entry name" value="Translation_initiation_fac_3_C"/>
</dbReference>
<evidence type="ECO:0000259" key="5">
    <source>
        <dbReference type="Pfam" id="PF00707"/>
    </source>
</evidence>
<dbReference type="AlphaFoldDB" id="A0A554LH68"/>
<dbReference type="GO" id="GO:0016020">
    <property type="term" value="C:membrane"/>
    <property type="evidence" value="ECO:0007669"/>
    <property type="project" value="TreeGrafter"/>
</dbReference>
<comment type="similarity">
    <text evidence="1">Belongs to the IF-3 family.</text>
</comment>
<dbReference type="SUPFAM" id="SSF54364">
    <property type="entry name" value="Translation initiation factor IF3, N-terminal domain"/>
    <property type="match status" value="1"/>
</dbReference>
<evidence type="ECO:0000256" key="1">
    <source>
        <dbReference type="ARBA" id="ARBA00005439"/>
    </source>
</evidence>
<dbReference type="PANTHER" id="PTHR10938:SF0">
    <property type="entry name" value="TRANSLATION INITIATION FACTOR IF-3, MITOCHONDRIAL"/>
    <property type="match status" value="1"/>
</dbReference>
<dbReference type="NCBIfam" id="TIGR00168">
    <property type="entry name" value="infC"/>
    <property type="match status" value="1"/>
</dbReference>
<dbReference type="InterPro" id="IPR019814">
    <property type="entry name" value="Translation_initiation_fac_3_N"/>
</dbReference>
<comment type="caution">
    <text evidence="7">The sequence shown here is derived from an EMBL/GenBank/DDBJ whole genome shotgun (WGS) entry which is preliminary data.</text>
</comment>
<dbReference type="InterPro" id="IPR001288">
    <property type="entry name" value="Translation_initiation_fac_3"/>
</dbReference>
<gene>
    <name evidence="7" type="ORF">CEN91_526</name>
</gene>
<evidence type="ECO:0000259" key="6">
    <source>
        <dbReference type="Pfam" id="PF05198"/>
    </source>
</evidence>
<reference evidence="7 8" key="1">
    <citation type="submission" date="2017-07" db="EMBL/GenBank/DDBJ databases">
        <title>Mechanisms for carbon and nitrogen cycling indicate functional differentiation within the Candidate Phyla Radiation.</title>
        <authorList>
            <person name="Danczak R.E."/>
            <person name="Johnston M.D."/>
            <person name="Kenah C."/>
            <person name="Slattery M."/>
            <person name="Wrighton K.C."/>
            <person name="Wilkins M.J."/>
        </authorList>
    </citation>
    <scope>NUCLEOTIDE SEQUENCE [LARGE SCALE GENOMIC DNA]</scope>
    <source>
        <strain evidence="7">Licking1014_85</strain>
    </source>
</reference>
<dbReference type="GO" id="GO:0005829">
    <property type="term" value="C:cytosol"/>
    <property type="evidence" value="ECO:0007669"/>
    <property type="project" value="TreeGrafter"/>
</dbReference>
<accession>A0A554LH68</accession>
<evidence type="ECO:0000313" key="7">
    <source>
        <dbReference type="EMBL" id="TSC92224.1"/>
    </source>
</evidence>
<dbReference type="Gene3D" id="3.30.110.10">
    <property type="entry name" value="Translation initiation factor 3 (IF-3), C-terminal domain"/>
    <property type="match status" value="1"/>
</dbReference>
<dbReference type="PANTHER" id="PTHR10938">
    <property type="entry name" value="TRANSLATION INITIATION FACTOR IF-3"/>
    <property type="match status" value="1"/>
</dbReference>
<keyword evidence="3" id="KW-0648">Protein biosynthesis</keyword>
<keyword evidence="2 7" id="KW-0396">Initiation factor</keyword>
<evidence type="ECO:0000256" key="3">
    <source>
        <dbReference type="ARBA" id="ARBA00022917"/>
    </source>
</evidence>
<dbReference type="SUPFAM" id="SSF55200">
    <property type="entry name" value="Translation initiation factor IF3, C-terminal domain"/>
    <property type="match status" value="1"/>
</dbReference>
<dbReference type="GO" id="GO:0043022">
    <property type="term" value="F:ribosome binding"/>
    <property type="evidence" value="ECO:0007669"/>
    <property type="project" value="TreeGrafter"/>
</dbReference>
<organism evidence="7 8">
    <name type="scientific">Candidatus Berkelbacteria bacterium Licking1014_85</name>
    <dbReference type="NCBI Taxonomy" id="2017148"/>
    <lineage>
        <taxon>Bacteria</taxon>
        <taxon>Candidatus Berkelbacteria</taxon>
    </lineage>
</organism>
<name>A0A554LH68_9BACT</name>
<dbReference type="Gene3D" id="3.10.20.80">
    <property type="entry name" value="Translation initiation factor 3 (IF-3), N-terminal domain"/>
    <property type="match status" value="1"/>
</dbReference>
<dbReference type="InterPro" id="IPR036788">
    <property type="entry name" value="T_IF-3_C_sf"/>
</dbReference>
<proteinExistence type="inferred from homology"/>
<dbReference type="GO" id="GO:0003743">
    <property type="term" value="F:translation initiation factor activity"/>
    <property type="evidence" value="ECO:0007669"/>
    <property type="project" value="UniProtKB-UniRule"/>
</dbReference>
<feature type="domain" description="Translation initiation factor 3 C-terminal" evidence="5">
    <location>
        <begin position="71"/>
        <end position="152"/>
    </location>
</feature>
<evidence type="ECO:0000256" key="4">
    <source>
        <dbReference type="NCBIfam" id="TIGR00168"/>
    </source>
</evidence>
<feature type="domain" description="Translation initiation factor 3 N-terminal" evidence="6">
    <location>
        <begin position="3"/>
        <end position="62"/>
    </location>
</feature>